<dbReference type="InterPro" id="IPR016181">
    <property type="entry name" value="Acyl_CoA_acyltransferase"/>
</dbReference>
<gene>
    <name evidence="1" type="ORF">SAMN06295910_0502</name>
</gene>
<dbReference type="Gene3D" id="3.40.630.30">
    <property type="match status" value="1"/>
</dbReference>
<evidence type="ECO:0000313" key="1">
    <source>
        <dbReference type="EMBL" id="SMF61512.1"/>
    </source>
</evidence>
<dbReference type="OrthoDB" id="9776898at2"/>
<dbReference type="AlphaFoldDB" id="A0A1X7FZI7"/>
<name>A0A1X7FZI7_9SPHN</name>
<dbReference type="EMBL" id="LT840185">
    <property type="protein sequence ID" value="SMF61512.1"/>
    <property type="molecule type" value="Genomic_DNA"/>
</dbReference>
<protein>
    <recommendedName>
        <fullName evidence="3">N-acetyltransferase</fullName>
    </recommendedName>
</protein>
<dbReference type="Pfam" id="PF04339">
    <property type="entry name" value="FemAB_like"/>
    <property type="match status" value="1"/>
</dbReference>
<proteinExistence type="predicted"/>
<organism evidence="1 2">
    <name type="scientific">Allosphingosinicella indica</name>
    <dbReference type="NCBI Taxonomy" id="941907"/>
    <lineage>
        <taxon>Bacteria</taxon>
        <taxon>Pseudomonadati</taxon>
        <taxon>Pseudomonadota</taxon>
        <taxon>Alphaproteobacteria</taxon>
        <taxon>Sphingomonadales</taxon>
        <taxon>Sphingomonadaceae</taxon>
        <taxon>Allosphingosinicella</taxon>
    </lineage>
</organism>
<dbReference type="PANTHER" id="PTHR47017">
    <property type="entry name" value="ACYL-COA"/>
    <property type="match status" value="1"/>
</dbReference>
<dbReference type="Proteomes" id="UP000192934">
    <property type="component" value="Chromosome I"/>
</dbReference>
<dbReference type="PANTHER" id="PTHR47017:SF1">
    <property type="entry name" value="ACYL-COA"/>
    <property type="match status" value="1"/>
</dbReference>
<dbReference type="InterPro" id="IPR007434">
    <property type="entry name" value="FemAB-like"/>
</dbReference>
<accession>A0A1X7FZI7</accession>
<keyword evidence="2" id="KW-1185">Reference proteome</keyword>
<dbReference type="SUPFAM" id="SSF55729">
    <property type="entry name" value="Acyl-CoA N-acyltransferases (Nat)"/>
    <property type="match status" value="1"/>
</dbReference>
<dbReference type="STRING" id="941907.SAMN06295910_0502"/>
<evidence type="ECO:0008006" key="3">
    <source>
        <dbReference type="Google" id="ProtNLM"/>
    </source>
</evidence>
<sequence length="379" mass="40996">MNDTPVRARVGGGVAEVDAAAWDVCAGGGNPFVSHAFLSALEDSGSVDARAGWQPAPIAIDGDNGQPAALTPAYVKSHSQGEYVFDHAWADAFARAGGAYYPKLQIAVPFTPVPGPRLLTRDASLKPALIGAAEALVDQNGLSSAHCTFPDAEDAALFEAAGWLIRIDSQFHWHNDGHEDFDGFLATLASRKRKTIRKERAAAQAGLEIVHLEGGAITEAHWDAFWEFYQDTGARKWGRPYLTRAFFSLLGARMAEDLLLILALRDGRPIAGALNLIGADALYGRYWGCVEDVPFLHFELAYYQAIDAAIARGLARVEAGAQGGHKLARGYRPVPTFSAHYIADPRLRSAIADYLERERPAVAAEIAELDAMAPFRKEE</sequence>
<evidence type="ECO:0000313" key="2">
    <source>
        <dbReference type="Proteomes" id="UP000192934"/>
    </source>
</evidence>
<reference evidence="2" key="1">
    <citation type="submission" date="2017-04" db="EMBL/GenBank/DDBJ databases">
        <authorList>
            <person name="Varghese N."/>
            <person name="Submissions S."/>
        </authorList>
    </citation>
    <scope>NUCLEOTIDE SEQUENCE [LARGE SCALE GENOMIC DNA]</scope>
    <source>
        <strain evidence="2">Dd16</strain>
    </source>
</reference>
<dbReference type="RefSeq" id="WP_085217368.1">
    <property type="nucleotide sequence ID" value="NZ_LT840185.1"/>
</dbReference>